<dbReference type="InterPro" id="IPR016167">
    <property type="entry name" value="FAD-bd_PCMH_sub1"/>
</dbReference>
<organism evidence="7 8">
    <name type="scientific">Sphingomonas limnosediminicola</name>
    <dbReference type="NCBI Taxonomy" id="940133"/>
    <lineage>
        <taxon>Bacteria</taxon>
        <taxon>Pseudomonadati</taxon>
        <taxon>Pseudomonadota</taxon>
        <taxon>Alphaproteobacteria</taxon>
        <taxon>Sphingomonadales</taxon>
        <taxon>Sphingomonadaceae</taxon>
        <taxon>Sphingomonas</taxon>
    </lineage>
</organism>
<dbReference type="Pfam" id="PF01565">
    <property type="entry name" value="FAD_binding_4"/>
    <property type="match status" value="1"/>
</dbReference>
<protein>
    <submittedName>
        <fullName evidence="7">FAD-binding oxidoreductase</fullName>
    </submittedName>
</protein>
<reference evidence="8" key="1">
    <citation type="journal article" date="2019" name="Int. J. Syst. Evol. Microbiol.">
        <title>The Global Catalogue of Microorganisms (GCM) 10K type strain sequencing project: providing services to taxonomists for standard genome sequencing and annotation.</title>
        <authorList>
            <consortium name="The Broad Institute Genomics Platform"/>
            <consortium name="The Broad Institute Genome Sequencing Center for Infectious Disease"/>
            <person name="Wu L."/>
            <person name="Ma J."/>
        </authorList>
    </citation>
    <scope>NUCLEOTIDE SEQUENCE [LARGE SCALE GENOMIC DNA]</scope>
    <source>
        <strain evidence="8">JCM 17543</strain>
    </source>
</reference>
<dbReference type="InterPro" id="IPR016171">
    <property type="entry name" value="Vanillyl_alc_oxidase_C-sub2"/>
</dbReference>
<feature type="domain" description="FAD-binding PCMH-type" evidence="6">
    <location>
        <begin position="72"/>
        <end position="241"/>
    </location>
</feature>
<accession>A0ABP7KT04</accession>
<keyword evidence="1" id="KW-0285">Flavoprotein</keyword>
<dbReference type="InterPro" id="IPR010031">
    <property type="entry name" value="FAD_lactone_oxidase-like"/>
</dbReference>
<dbReference type="SUPFAM" id="SSF56176">
    <property type="entry name" value="FAD-binding/transporter-associated domain-like"/>
    <property type="match status" value="1"/>
</dbReference>
<dbReference type="RefSeq" id="WP_344697817.1">
    <property type="nucleotide sequence ID" value="NZ_BAABBM010000001.1"/>
</dbReference>
<sequence>MRRKKLLIGASVIALAAAGVAVALAPLAAEPEREKDCGDVLPPLPGEAARPAKPEPAWAQKGGSVNDASCLSRTPVAGIVSPHSEKEVADTLAYARAAGLTVSPAGVRHSMGGHAFRRGGIMLDMRHMNRIELNPESSTVTVGGGATWHDIQKAIHPRFAVKAMQSTDIFTVGGSISVNAHGMDHQAGALMGSIRSLRVMLADGRALTVSPEENADLFHLIVGGYGLFGVILSAELQVVPNDIYESGRELVAMKDLPARLAKIIADPNVGLMYTHLSTAPGSLLDEALIYTYRHTNEAGMTRAPLGEVGSVKMRRLTVNLAKKGPVFQSLKWWSEKNLEHRFETCTVTRAQAMHDAEACLVSRNDPMHDSVPYLRNHLKNDTDILHEYFIPRDRLIPFVNGLREIVRGQDANLLNASVRVVGKEDNFLTYAPQPAYSVVLYFNQRTDADGNPRMQRLTSALIDLAKAQGGRFFLPYQLHYTPEQLEASYPQIRGFFAEKRKWDPAGMFRNTWYERYAPALG</sequence>
<dbReference type="InterPro" id="IPR006094">
    <property type="entry name" value="Oxid_FAD_bind_N"/>
</dbReference>
<dbReference type="Gene3D" id="3.30.43.10">
    <property type="entry name" value="Uridine Diphospho-n-acetylenolpyruvylglucosamine Reductase, domain 2"/>
    <property type="match status" value="1"/>
</dbReference>
<evidence type="ECO:0000256" key="4">
    <source>
        <dbReference type="SAM" id="MobiDB-lite"/>
    </source>
</evidence>
<feature type="chain" id="PRO_5046217645" evidence="5">
    <location>
        <begin position="26"/>
        <end position="521"/>
    </location>
</feature>
<dbReference type="Gene3D" id="1.10.45.10">
    <property type="entry name" value="Vanillyl-alcohol Oxidase, Chain A, domain 4"/>
    <property type="match status" value="1"/>
</dbReference>
<dbReference type="SUPFAM" id="SSF55103">
    <property type="entry name" value="FAD-linked oxidases, C-terminal domain"/>
    <property type="match status" value="1"/>
</dbReference>
<dbReference type="Proteomes" id="UP001500827">
    <property type="component" value="Unassembled WGS sequence"/>
</dbReference>
<dbReference type="Gene3D" id="3.30.465.10">
    <property type="match status" value="1"/>
</dbReference>
<feature type="signal peptide" evidence="5">
    <location>
        <begin position="1"/>
        <end position="25"/>
    </location>
</feature>
<comment type="caution">
    <text evidence="7">The sequence shown here is derived from an EMBL/GenBank/DDBJ whole genome shotgun (WGS) entry which is preliminary data.</text>
</comment>
<dbReference type="InterPro" id="IPR007173">
    <property type="entry name" value="ALO_C"/>
</dbReference>
<dbReference type="EMBL" id="BAABBM010000001">
    <property type="protein sequence ID" value="GAA3886465.1"/>
    <property type="molecule type" value="Genomic_DNA"/>
</dbReference>
<evidence type="ECO:0000256" key="3">
    <source>
        <dbReference type="ARBA" id="ARBA00023002"/>
    </source>
</evidence>
<evidence type="ECO:0000256" key="1">
    <source>
        <dbReference type="ARBA" id="ARBA00022630"/>
    </source>
</evidence>
<feature type="region of interest" description="Disordered" evidence="4">
    <location>
        <begin position="43"/>
        <end position="66"/>
    </location>
</feature>
<keyword evidence="2" id="KW-0274">FAD</keyword>
<proteinExistence type="predicted"/>
<keyword evidence="5" id="KW-0732">Signal</keyword>
<evidence type="ECO:0000313" key="7">
    <source>
        <dbReference type="EMBL" id="GAA3886465.1"/>
    </source>
</evidence>
<evidence type="ECO:0000256" key="2">
    <source>
        <dbReference type="ARBA" id="ARBA00022827"/>
    </source>
</evidence>
<evidence type="ECO:0000313" key="8">
    <source>
        <dbReference type="Proteomes" id="UP001500827"/>
    </source>
</evidence>
<keyword evidence="8" id="KW-1185">Reference proteome</keyword>
<dbReference type="InterPro" id="IPR016166">
    <property type="entry name" value="FAD-bd_PCMH"/>
</dbReference>
<gene>
    <name evidence="7" type="ORF">GCM10022276_01870</name>
</gene>
<dbReference type="PANTHER" id="PTHR43762">
    <property type="entry name" value="L-GULONOLACTONE OXIDASE"/>
    <property type="match status" value="1"/>
</dbReference>
<evidence type="ECO:0000256" key="5">
    <source>
        <dbReference type="SAM" id="SignalP"/>
    </source>
</evidence>
<dbReference type="InterPro" id="IPR036318">
    <property type="entry name" value="FAD-bd_PCMH-like_sf"/>
</dbReference>
<dbReference type="InterPro" id="IPR016164">
    <property type="entry name" value="FAD-linked_Oxase-like_C"/>
</dbReference>
<dbReference type="InterPro" id="IPR016169">
    <property type="entry name" value="FAD-bd_PCMH_sub2"/>
</dbReference>
<name>A0ABP7KT04_9SPHN</name>
<dbReference type="Pfam" id="PF04030">
    <property type="entry name" value="ALO"/>
    <property type="match status" value="1"/>
</dbReference>
<evidence type="ECO:0000259" key="6">
    <source>
        <dbReference type="PROSITE" id="PS51387"/>
    </source>
</evidence>
<keyword evidence="3" id="KW-0560">Oxidoreductase</keyword>
<dbReference type="PROSITE" id="PS51387">
    <property type="entry name" value="FAD_PCMH"/>
    <property type="match status" value="1"/>
</dbReference>
<dbReference type="PANTHER" id="PTHR43762:SF1">
    <property type="entry name" value="D-ARABINONO-1,4-LACTONE OXIDASE"/>
    <property type="match status" value="1"/>
</dbReference>